<dbReference type="GO" id="GO:0048257">
    <property type="term" value="F:3'-flap endonuclease activity"/>
    <property type="evidence" value="ECO:0007669"/>
    <property type="project" value="TreeGrafter"/>
</dbReference>
<keyword evidence="1" id="KW-0378">Hydrolase</keyword>
<proteinExistence type="predicted"/>
<evidence type="ECO:0000256" key="1">
    <source>
        <dbReference type="ARBA" id="ARBA00022801"/>
    </source>
</evidence>
<sequence>MAWLCDTRERDLIPKLPSISTRNLPVGDIWIGLSGENVAPGGIVAERKTVADLEASILDGRYREQKARLLTYCQQVGARPLYIIEGQLDRITGKFTEDVLRKFLNRLQLRYGVAVIQTDSLDSTASLCRVLLEQWQKDPTTFQPEDGAQKEYSHTVSVSKRANREDPKAFACLVLQQCPGVSAPIASALIEAFHSLEDTMKASESEMANVKITEKRRVGPAVAKRLYNLLHPYK</sequence>
<dbReference type="InterPro" id="IPR006166">
    <property type="entry name" value="ERCC4_domain"/>
</dbReference>
<dbReference type="GO" id="GO:0005634">
    <property type="term" value="C:nucleus"/>
    <property type="evidence" value="ECO:0007669"/>
    <property type="project" value="TreeGrafter"/>
</dbReference>
<reference evidence="3" key="1">
    <citation type="journal article" date="2020" name="Nature">
        <title>Giant virus diversity and host interactions through global metagenomics.</title>
        <authorList>
            <person name="Schulz F."/>
            <person name="Roux S."/>
            <person name="Paez-Espino D."/>
            <person name="Jungbluth S."/>
            <person name="Walsh D.A."/>
            <person name="Denef V.J."/>
            <person name="McMahon K.D."/>
            <person name="Konstantinidis K.T."/>
            <person name="Eloe-Fadrosh E.A."/>
            <person name="Kyrpides N.C."/>
            <person name="Woyke T."/>
        </authorList>
    </citation>
    <scope>NUCLEOTIDE SEQUENCE</scope>
    <source>
        <strain evidence="3">GVMAG-S-1101164-105</strain>
    </source>
</reference>
<dbReference type="Gene3D" id="3.40.50.10130">
    <property type="match status" value="1"/>
</dbReference>
<evidence type="ECO:0000313" key="3">
    <source>
        <dbReference type="EMBL" id="QHU09495.1"/>
    </source>
</evidence>
<dbReference type="GO" id="GO:0006308">
    <property type="term" value="P:DNA catabolic process"/>
    <property type="evidence" value="ECO:0007669"/>
    <property type="project" value="InterPro"/>
</dbReference>
<dbReference type="GO" id="GO:0048476">
    <property type="term" value="C:Holliday junction resolvase complex"/>
    <property type="evidence" value="ECO:0007669"/>
    <property type="project" value="TreeGrafter"/>
</dbReference>
<dbReference type="GO" id="GO:0000712">
    <property type="term" value="P:resolution of meiotic recombination intermediates"/>
    <property type="evidence" value="ECO:0007669"/>
    <property type="project" value="TreeGrafter"/>
</dbReference>
<dbReference type="PANTHER" id="PTHR13451:SF0">
    <property type="entry name" value="CROSSOVER JUNCTION ENDONUCLEASE MUS81"/>
    <property type="match status" value="1"/>
</dbReference>
<dbReference type="EMBL" id="MN740737">
    <property type="protein sequence ID" value="QHU09495.1"/>
    <property type="molecule type" value="Genomic_DNA"/>
</dbReference>
<accession>A0A6C0JUS3</accession>
<dbReference type="GO" id="GO:0000727">
    <property type="term" value="P:double-strand break repair via break-induced replication"/>
    <property type="evidence" value="ECO:0007669"/>
    <property type="project" value="TreeGrafter"/>
</dbReference>
<dbReference type="SUPFAM" id="SSF47781">
    <property type="entry name" value="RuvA domain 2-like"/>
    <property type="match status" value="1"/>
</dbReference>
<dbReference type="SMART" id="SM00891">
    <property type="entry name" value="ERCC4"/>
    <property type="match status" value="1"/>
</dbReference>
<dbReference type="GO" id="GO:0003677">
    <property type="term" value="F:DNA binding"/>
    <property type="evidence" value="ECO:0007669"/>
    <property type="project" value="InterPro"/>
</dbReference>
<dbReference type="AlphaFoldDB" id="A0A6C0JUS3"/>
<dbReference type="PANTHER" id="PTHR13451">
    <property type="entry name" value="CLASS II CROSSOVER JUNCTION ENDONUCLEASE MUS81"/>
    <property type="match status" value="1"/>
</dbReference>
<dbReference type="SUPFAM" id="SSF52980">
    <property type="entry name" value="Restriction endonuclease-like"/>
    <property type="match status" value="1"/>
</dbReference>
<organism evidence="3">
    <name type="scientific">viral metagenome</name>
    <dbReference type="NCBI Taxonomy" id="1070528"/>
    <lineage>
        <taxon>unclassified sequences</taxon>
        <taxon>metagenomes</taxon>
        <taxon>organismal metagenomes</taxon>
    </lineage>
</organism>
<evidence type="ECO:0000259" key="2">
    <source>
        <dbReference type="SMART" id="SM00891"/>
    </source>
</evidence>
<dbReference type="InterPro" id="IPR011335">
    <property type="entry name" value="Restrct_endonuc-II-like"/>
</dbReference>
<dbReference type="GO" id="GO:0031573">
    <property type="term" value="P:mitotic intra-S DNA damage checkpoint signaling"/>
    <property type="evidence" value="ECO:0007669"/>
    <property type="project" value="TreeGrafter"/>
</dbReference>
<dbReference type="Gene3D" id="1.10.150.20">
    <property type="entry name" value="5' to 3' exonuclease, C-terminal subdomain"/>
    <property type="match status" value="1"/>
</dbReference>
<dbReference type="Pfam" id="PF02732">
    <property type="entry name" value="ERCC4"/>
    <property type="match status" value="1"/>
</dbReference>
<feature type="domain" description="ERCC4" evidence="2">
    <location>
        <begin position="2"/>
        <end position="88"/>
    </location>
</feature>
<dbReference type="InterPro" id="IPR010994">
    <property type="entry name" value="RuvA_2-like"/>
</dbReference>
<protein>
    <recommendedName>
        <fullName evidence="2">ERCC4 domain-containing protein</fullName>
    </recommendedName>
</protein>
<name>A0A6C0JUS3_9ZZZZ</name>
<dbReference type="GO" id="GO:0008821">
    <property type="term" value="F:crossover junction DNA endonuclease activity"/>
    <property type="evidence" value="ECO:0007669"/>
    <property type="project" value="InterPro"/>
</dbReference>
<dbReference type="InterPro" id="IPR033309">
    <property type="entry name" value="Mus81"/>
</dbReference>